<dbReference type="OrthoDB" id="3069040at2759"/>
<dbReference type="Proteomes" id="UP000307440">
    <property type="component" value="Unassembled WGS sequence"/>
</dbReference>
<evidence type="ECO:0000313" key="1">
    <source>
        <dbReference type="EMBL" id="TFK29050.1"/>
    </source>
</evidence>
<name>A0A5C3L8G3_COPMA</name>
<gene>
    <name evidence="1" type="ORF">FA15DRAFT_458200</name>
</gene>
<protein>
    <submittedName>
        <fullName evidence="1">Uncharacterized protein</fullName>
    </submittedName>
</protein>
<keyword evidence="2" id="KW-1185">Reference proteome</keyword>
<sequence>MSLSQLSCPSFSMVMTSNGQEIVRLYDTYPARHRHVRFAITLKPEASTSGAMQPGSNEFLRRIDTRFEGTMAYNVVYRTITWTMLKKTKKKARMKFPTRRLSNLLRTSEKRL</sequence>
<reference evidence="1 2" key="1">
    <citation type="journal article" date="2019" name="Nat. Ecol. Evol.">
        <title>Megaphylogeny resolves global patterns of mushroom evolution.</title>
        <authorList>
            <person name="Varga T."/>
            <person name="Krizsan K."/>
            <person name="Foldi C."/>
            <person name="Dima B."/>
            <person name="Sanchez-Garcia M."/>
            <person name="Sanchez-Ramirez S."/>
            <person name="Szollosi G.J."/>
            <person name="Szarkandi J.G."/>
            <person name="Papp V."/>
            <person name="Albert L."/>
            <person name="Andreopoulos W."/>
            <person name="Angelini C."/>
            <person name="Antonin V."/>
            <person name="Barry K.W."/>
            <person name="Bougher N.L."/>
            <person name="Buchanan P."/>
            <person name="Buyck B."/>
            <person name="Bense V."/>
            <person name="Catcheside P."/>
            <person name="Chovatia M."/>
            <person name="Cooper J."/>
            <person name="Damon W."/>
            <person name="Desjardin D."/>
            <person name="Finy P."/>
            <person name="Geml J."/>
            <person name="Haridas S."/>
            <person name="Hughes K."/>
            <person name="Justo A."/>
            <person name="Karasinski D."/>
            <person name="Kautmanova I."/>
            <person name="Kiss B."/>
            <person name="Kocsube S."/>
            <person name="Kotiranta H."/>
            <person name="LaButti K.M."/>
            <person name="Lechner B.E."/>
            <person name="Liimatainen K."/>
            <person name="Lipzen A."/>
            <person name="Lukacs Z."/>
            <person name="Mihaltcheva S."/>
            <person name="Morgado L.N."/>
            <person name="Niskanen T."/>
            <person name="Noordeloos M.E."/>
            <person name="Ohm R.A."/>
            <person name="Ortiz-Santana B."/>
            <person name="Ovrebo C."/>
            <person name="Racz N."/>
            <person name="Riley R."/>
            <person name="Savchenko A."/>
            <person name="Shiryaev A."/>
            <person name="Soop K."/>
            <person name="Spirin V."/>
            <person name="Szebenyi C."/>
            <person name="Tomsovsky M."/>
            <person name="Tulloss R.E."/>
            <person name="Uehling J."/>
            <person name="Grigoriev I.V."/>
            <person name="Vagvolgyi C."/>
            <person name="Papp T."/>
            <person name="Martin F.M."/>
            <person name="Miettinen O."/>
            <person name="Hibbett D.S."/>
            <person name="Nagy L.G."/>
        </authorList>
    </citation>
    <scope>NUCLEOTIDE SEQUENCE [LARGE SCALE GENOMIC DNA]</scope>
    <source>
        <strain evidence="1 2">CBS 121175</strain>
    </source>
</reference>
<dbReference type="AlphaFoldDB" id="A0A5C3L8G3"/>
<proteinExistence type="predicted"/>
<dbReference type="EMBL" id="ML210152">
    <property type="protein sequence ID" value="TFK29050.1"/>
    <property type="molecule type" value="Genomic_DNA"/>
</dbReference>
<evidence type="ECO:0000313" key="2">
    <source>
        <dbReference type="Proteomes" id="UP000307440"/>
    </source>
</evidence>
<organism evidence="1 2">
    <name type="scientific">Coprinopsis marcescibilis</name>
    <name type="common">Agaric fungus</name>
    <name type="synonym">Psathyrella marcescibilis</name>
    <dbReference type="NCBI Taxonomy" id="230819"/>
    <lineage>
        <taxon>Eukaryota</taxon>
        <taxon>Fungi</taxon>
        <taxon>Dikarya</taxon>
        <taxon>Basidiomycota</taxon>
        <taxon>Agaricomycotina</taxon>
        <taxon>Agaricomycetes</taxon>
        <taxon>Agaricomycetidae</taxon>
        <taxon>Agaricales</taxon>
        <taxon>Agaricineae</taxon>
        <taxon>Psathyrellaceae</taxon>
        <taxon>Coprinopsis</taxon>
    </lineage>
</organism>
<accession>A0A5C3L8G3</accession>